<organism evidence="1 2">
    <name type="scientific">Choiromyces venosus 120613-1</name>
    <dbReference type="NCBI Taxonomy" id="1336337"/>
    <lineage>
        <taxon>Eukaryota</taxon>
        <taxon>Fungi</taxon>
        <taxon>Dikarya</taxon>
        <taxon>Ascomycota</taxon>
        <taxon>Pezizomycotina</taxon>
        <taxon>Pezizomycetes</taxon>
        <taxon>Pezizales</taxon>
        <taxon>Tuberaceae</taxon>
        <taxon>Choiromyces</taxon>
    </lineage>
</organism>
<protein>
    <submittedName>
        <fullName evidence="1">Uncharacterized protein</fullName>
    </submittedName>
</protein>
<name>A0A3N4J3B7_9PEZI</name>
<accession>A0A3N4J3B7</accession>
<dbReference type="Proteomes" id="UP000276215">
    <property type="component" value="Unassembled WGS sequence"/>
</dbReference>
<dbReference type="EMBL" id="ML120465">
    <property type="protein sequence ID" value="RPA92789.1"/>
    <property type="molecule type" value="Genomic_DNA"/>
</dbReference>
<keyword evidence="2" id="KW-1185">Reference proteome</keyword>
<feature type="non-terminal residue" evidence="1">
    <location>
        <position position="101"/>
    </location>
</feature>
<dbReference type="AlphaFoldDB" id="A0A3N4J3B7"/>
<reference evidence="1 2" key="1">
    <citation type="journal article" date="2018" name="Nat. Ecol. Evol.">
        <title>Pezizomycetes genomes reveal the molecular basis of ectomycorrhizal truffle lifestyle.</title>
        <authorList>
            <person name="Murat C."/>
            <person name="Payen T."/>
            <person name="Noel B."/>
            <person name="Kuo A."/>
            <person name="Morin E."/>
            <person name="Chen J."/>
            <person name="Kohler A."/>
            <person name="Krizsan K."/>
            <person name="Balestrini R."/>
            <person name="Da Silva C."/>
            <person name="Montanini B."/>
            <person name="Hainaut M."/>
            <person name="Levati E."/>
            <person name="Barry K.W."/>
            <person name="Belfiori B."/>
            <person name="Cichocki N."/>
            <person name="Clum A."/>
            <person name="Dockter R.B."/>
            <person name="Fauchery L."/>
            <person name="Guy J."/>
            <person name="Iotti M."/>
            <person name="Le Tacon F."/>
            <person name="Lindquist E.A."/>
            <person name="Lipzen A."/>
            <person name="Malagnac F."/>
            <person name="Mello A."/>
            <person name="Molinier V."/>
            <person name="Miyauchi S."/>
            <person name="Poulain J."/>
            <person name="Riccioni C."/>
            <person name="Rubini A."/>
            <person name="Sitrit Y."/>
            <person name="Splivallo R."/>
            <person name="Traeger S."/>
            <person name="Wang M."/>
            <person name="Zifcakova L."/>
            <person name="Wipf D."/>
            <person name="Zambonelli A."/>
            <person name="Paolocci F."/>
            <person name="Nowrousian M."/>
            <person name="Ottonello S."/>
            <person name="Baldrian P."/>
            <person name="Spatafora J.W."/>
            <person name="Henrissat B."/>
            <person name="Nagy L.G."/>
            <person name="Aury J.M."/>
            <person name="Wincker P."/>
            <person name="Grigoriev I.V."/>
            <person name="Bonfante P."/>
            <person name="Martin F.M."/>
        </authorList>
    </citation>
    <scope>NUCLEOTIDE SEQUENCE [LARGE SCALE GENOMIC DNA]</scope>
    <source>
        <strain evidence="1 2">120613-1</strain>
    </source>
</reference>
<evidence type="ECO:0000313" key="1">
    <source>
        <dbReference type="EMBL" id="RPA92789.1"/>
    </source>
</evidence>
<proteinExistence type="predicted"/>
<evidence type="ECO:0000313" key="2">
    <source>
        <dbReference type="Proteomes" id="UP000276215"/>
    </source>
</evidence>
<sequence length="101" mass="11620">MGFLYRLNTLGLGCNAPRPVADHRIIRDLWLIKLFMLLCHDVPTAGDVVFRSTYRAPVFDMGVLKWMMRRVKLFYTHGDGVIYTADNITLFGLRASRKLSD</sequence>
<gene>
    <name evidence="1" type="ORF">L873DRAFT_1817082</name>
</gene>